<dbReference type="Gene3D" id="1.25.40.390">
    <property type="match status" value="1"/>
</dbReference>
<dbReference type="Pfam" id="PF12771">
    <property type="entry name" value="SusD-like_2"/>
    <property type="match status" value="1"/>
</dbReference>
<protein>
    <submittedName>
        <fullName evidence="1">SusD/RagB family nutrient-binding outer membrane lipoprotein</fullName>
    </submittedName>
</protein>
<dbReference type="InterPro" id="IPR011990">
    <property type="entry name" value="TPR-like_helical_dom_sf"/>
</dbReference>
<reference evidence="1" key="1">
    <citation type="submission" date="2023-05" db="EMBL/GenBank/DDBJ databases">
        <authorList>
            <person name="Zhang X."/>
        </authorList>
    </citation>
    <scope>NUCLEOTIDE SEQUENCE</scope>
    <source>
        <strain evidence="1">BD1B2-1</strain>
    </source>
</reference>
<organism evidence="1 2">
    <name type="scientific">Xanthocytophaga agilis</name>
    <dbReference type="NCBI Taxonomy" id="3048010"/>
    <lineage>
        <taxon>Bacteria</taxon>
        <taxon>Pseudomonadati</taxon>
        <taxon>Bacteroidota</taxon>
        <taxon>Cytophagia</taxon>
        <taxon>Cytophagales</taxon>
        <taxon>Rhodocytophagaceae</taxon>
        <taxon>Xanthocytophaga</taxon>
    </lineage>
</organism>
<evidence type="ECO:0000313" key="1">
    <source>
        <dbReference type="EMBL" id="MDJ1502873.1"/>
    </source>
</evidence>
<dbReference type="RefSeq" id="WP_314513202.1">
    <property type="nucleotide sequence ID" value="NZ_JASJOU010000006.1"/>
</dbReference>
<name>A0AAE3UEK4_9BACT</name>
<accession>A0AAE3UEK4</accession>
<dbReference type="InterPro" id="IPR041662">
    <property type="entry name" value="SusD-like_2"/>
</dbReference>
<dbReference type="SUPFAM" id="SSF48452">
    <property type="entry name" value="TPR-like"/>
    <property type="match status" value="1"/>
</dbReference>
<evidence type="ECO:0000313" key="2">
    <source>
        <dbReference type="Proteomes" id="UP001232063"/>
    </source>
</evidence>
<keyword evidence="1" id="KW-0449">Lipoprotein</keyword>
<sequence>MKKIYISAVLILLTLVSCEKNFDEFNKNTNDPTSATAESLLPHGIESAVDLYMGNATYSLGMDVGNLWPQHWARIQYVESDQYNIPAEVIDQSWRDFYTESLADFNKINILGQAAGNENYQAIAIIMRSWVFQLLTDIYGDIPYSEALKGSDGTYTPTYDSQKDVYAGLVADLKSASDMINTKTVSSTGDILFAGNMSKWKKFANSLSLRILIRMIGKTDASIDVNAEITRILSNPETYPVFTSKSDMASLAYLAQSPSNNPINENRKTRDDHRISKTMVDKLKLFNDIRLTVYANKPEAGGDYVGLPNGLNAADANSYGLAKTSKIGSYFTAATAPGVLMSYAELLFIKAEAAYNGITAAGDVETNYIDAIKASHEQFSLAASDTYLSGVAYKGGNEGYTQIMEQKWIALFGQGLEAWAEQRRSGIPALTAPVSNFNDNIVPTRLPYPSSEEALNSSNFANALSRQGGENDKKLKLWFEQE</sequence>
<gene>
    <name evidence="1" type="ORF">QNI22_19545</name>
</gene>
<proteinExistence type="predicted"/>
<dbReference type="AlphaFoldDB" id="A0AAE3UEK4"/>
<keyword evidence="2" id="KW-1185">Reference proteome</keyword>
<comment type="caution">
    <text evidence="1">The sequence shown here is derived from an EMBL/GenBank/DDBJ whole genome shotgun (WGS) entry which is preliminary data.</text>
</comment>
<dbReference type="PROSITE" id="PS51257">
    <property type="entry name" value="PROKAR_LIPOPROTEIN"/>
    <property type="match status" value="1"/>
</dbReference>
<dbReference type="EMBL" id="JASJOU010000006">
    <property type="protein sequence ID" value="MDJ1502873.1"/>
    <property type="molecule type" value="Genomic_DNA"/>
</dbReference>
<dbReference type="Proteomes" id="UP001232063">
    <property type="component" value="Unassembled WGS sequence"/>
</dbReference>